<gene>
    <name evidence="5" type="ORF">FIV42_10690</name>
</gene>
<evidence type="ECO:0000313" key="5">
    <source>
        <dbReference type="EMBL" id="QDG51188.1"/>
    </source>
</evidence>
<dbReference type="OrthoDB" id="5422231at2"/>
<keyword evidence="2" id="KW-0238">DNA-binding</keyword>
<keyword evidence="6" id="KW-1185">Reference proteome</keyword>
<evidence type="ECO:0000256" key="1">
    <source>
        <dbReference type="ARBA" id="ARBA00023015"/>
    </source>
</evidence>
<dbReference type="SUPFAM" id="SSF47413">
    <property type="entry name" value="lambda repressor-like DNA-binding domains"/>
    <property type="match status" value="1"/>
</dbReference>
<dbReference type="Gene3D" id="1.10.260.40">
    <property type="entry name" value="lambda repressor-like DNA-binding domains"/>
    <property type="match status" value="1"/>
</dbReference>
<accession>A0A5B8Y9N7</accession>
<sequence length="91" mass="10143">MLSDDQYILNFRQQVGGNLRRLRRANGMSQSKLAERAGLNRSYLSMVENGRRNISLDNLVSLALALKVEPIELFSHVEATTKPVEAAKAAE</sequence>
<reference evidence="5 6" key="1">
    <citation type="submission" date="2019-06" db="EMBL/GenBank/DDBJ databases">
        <title>Persicimonas caeni gen. nov., sp. nov., a predatory bacterium isolated from solar saltern.</title>
        <authorList>
            <person name="Wang S."/>
        </authorList>
    </citation>
    <scope>NUCLEOTIDE SEQUENCE [LARGE SCALE GENOMIC DNA]</scope>
    <source>
        <strain evidence="5 6">YN101</strain>
    </source>
</reference>
<dbReference type="GO" id="GO:0003700">
    <property type="term" value="F:DNA-binding transcription factor activity"/>
    <property type="evidence" value="ECO:0007669"/>
    <property type="project" value="TreeGrafter"/>
</dbReference>
<evidence type="ECO:0000259" key="4">
    <source>
        <dbReference type="PROSITE" id="PS50943"/>
    </source>
</evidence>
<dbReference type="InterPro" id="IPR010982">
    <property type="entry name" value="Lambda_DNA-bd_dom_sf"/>
</dbReference>
<dbReference type="GO" id="GO:0005829">
    <property type="term" value="C:cytosol"/>
    <property type="evidence" value="ECO:0007669"/>
    <property type="project" value="TreeGrafter"/>
</dbReference>
<dbReference type="EMBL" id="CP041186">
    <property type="protein sequence ID" value="QDG51188.1"/>
    <property type="molecule type" value="Genomic_DNA"/>
</dbReference>
<dbReference type="AlphaFoldDB" id="A0A4Y6PSA2"/>
<evidence type="ECO:0000313" key="6">
    <source>
        <dbReference type="Proteomes" id="UP000315995"/>
    </source>
</evidence>
<dbReference type="RefSeq" id="WP_141197673.1">
    <property type="nucleotide sequence ID" value="NZ_CP041186.1"/>
</dbReference>
<dbReference type="CDD" id="cd00093">
    <property type="entry name" value="HTH_XRE"/>
    <property type="match status" value="1"/>
</dbReference>
<keyword evidence="3" id="KW-0804">Transcription</keyword>
<dbReference type="Proteomes" id="UP000315995">
    <property type="component" value="Chromosome"/>
</dbReference>
<dbReference type="Pfam" id="PF01381">
    <property type="entry name" value="HTH_3"/>
    <property type="match status" value="1"/>
</dbReference>
<name>A0A4Y6PSA2_PERCE</name>
<dbReference type="InterPro" id="IPR050807">
    <property type="entry name" value="TransReg_Diox_bact_type"/>
</dbReference>
<keyword evidence="1" id="KW-0805">Transcription regulation</keyword>
<dbReference type="InterPro" id="IPR001387">
    <property type="entry name" value="Cro/C1-type_HTH"/>
</dbReference>
<dbReference type="SMART" id="SM00530">
    <property type="entry name" value="HTH_XRE"/>
    <property type="match status" value="1"/>
</dbReference>
<dbReference type="GO" id="GO:0003677">
    <property type="term" value="F:DNA binding"/>
    <property type="evidence" value="ECO:0007669"/>
    <property type="project" value="UniProtKB-KW"/>
</dbReference>
<evidence type="ECO:0000256" key="3">
    <source>
        <dbReference type="ARBA" id="ARBA00023163"/>
    </source>
</evidence>
<proteinExistence type="predicted"/>
<evidence type="ECO:0000256" key="2">
    <source>
        <dbReference type="ARBA" id="ARBA00023125"/>
    </source>
</evidence>
<dbReference type="PANTHER" id="PTHR46797:SF23">
    <property type="entry name" value="HTH-TYPE TRANSCRIPTIONAL REGULATOR SUTR"/>
    <property type="match status" value="1"/>
</dbReference>
<protein>
    <submittedName>
        <fullName evidence="5">Helix-turn-helix transcriptional regulator</fullName>
    </submittedName>
</protein>
<dbReference type="PANTHER" id="PTHR46797">
    <property type="entry name" value="HTH-TYPE TRANSCRIPTIONAL REGULATOR"/>
    <property type="match status" value="1"/>
</dbReference>
<dbReference type="PROSITE" id="PS50943">
    <property type="entry name" value="HTH_CROC1"/>
    <property type="match status" value="1"/>
</dbReference>
<organism evidence="5 6">
    <name type="scientific">Persicimonas caeni</name>
    <dbReference type="NCBI Taxonomy" id="2292766"/>
    <lineage>
        <taxon>Bacteria</taxon>
        <taxon>Deltaproteobacteria</taxon>
        <taxon>Bradymonadales</taxon>
        <taxon>Bradymonadaceae</taxon>
        <taxon>Persicimonas</taxon>
    </lineage>
</organism>
<feature type="domain" description="HTH cro/C1-type" evidence="4">
    <location>
        <begin position="19"/>
        <end position="73"/>
    </location>
</feature>
<accession>A0A4Y6PSA2</accession>